<name>A0ABT4JQ10_9GAMM</name>
<dbReference type="InterPro" id="IPR000834">
    <property type="entry name" value="Peptidase_M14"/>
</dbReference>
<dbReference type="EMBL" id="JAPUBN010000006">
    <property type="protein sequence ID" value="MCZ2720376.1"/>
    <property type="molecule type" value="Genomic_DNA"/>
</dbReference>
<dbReference type="Gene3D" id="3.40.630.10">
    <property type="entry name" value="Zn peptidases"/>
    <property type="match status" value="1"/>
</dbReference>
<keyword evidence="4" id="KW-0645">Protease</keyword>
<dbReference type="PANTHER" id="PTHR12756:SF11">
    <property type="entry name" value="CYTOSOLIC CARBOXYPEPTIDASE 1"/>
    <property type="match status" value="1"/>
</dbReference>
<dbReference type="CDD" id="cd06234">
    <property type="entry name" value="M14_PaCCP-like"/>
    <property type="match status" value="1"/>
</dbReference>
<gene>
    <name evidence="4" type="ORF">O1D97_01635</name>
</gene>
<accession>A0ABT4JQ10</accession>
<dbReference type="InterPro" id="IPR050821">
    <property type="entry name" value="Cytosolic_carboxypeptidase"/>
</dbReference>
<dbReference type="SMART" id="SM00631">
    <property type="entry name" value="Zn_pept"/>
    <property type="match status" value="1"/>
</dbReference>
<comment type="cofactor">
    <cofactor evidence="1">
        <name>Zn(2+)</name>
        <dbReference type="ChEBI" id="CHEBI:29105"/>
    </cofactor>
</comment>
<reference evidence="4" key="1">
    <citation type="submission" date="2022-12" db="EMBL/GenBank/DDBJ databases">
        <title>Marinomonas 15G1-11 sp. nov, isolated from marine algae.</title>
        <authorList>
            <person name="Butt M."/>
            <person name="Choi D.G."/>
            <person name="Kim J.M."/>
            <person name="Lee J.K."/>
            <person name="Baek J.H."/>
            <person name="Jeon C.O."/>
        </authorList>
    </citation>
    <scope>NUCLEOTIDE SEQUENCE</scope>
    <source>
        <strain evidence="4">15G1-11</strain>
    </source>
</reference>
<evidence type="ECO:0000259" key="3">
    <source>
        <dbReference type="PROSITE" id="PS52035"/>
    </source>
</evidence>
<feature type="active site" description="Proton donor/acceptor" evidence="2">
    <location>
        <position position="339"/>
    </location>
</feature>
<dbReference type="Gene3D" id="2.60.40.3120">
    <property type="match status" value="1"/>
</dbReference>
<keyword evidence="4" id="KW-0378">Hydrolase</keyword>
<evidence type="ECO:0000313" key="5">
    <source>
        <dbReference type="Proteomes" id="UP001149719"/>
    </source>
</evidence>
<dbReference type="GO" id="GO:0004180">
    <property type="term" value="F:carboxypeptidase activity"/>
    <property type="evidence" value="ECO:0007669"/>
    <property type="project" value="UniProtKB-KW"/>
</dbReference>
<dbReference type="Pfam" id="PF18027">
    <property type="entry name" value="Pepdidase_M14_N"/>
    <property type="match status" value="1"/>
</dbReference>
<keyword evidence="5" id="KW-1185">Reference proteome</keyword>
<feature type="domain" description="Peptidase M14" evidence="3">
    <location>
        <begin position="114"/>
        <end position="365"/>
    </location>
</feature>
<dbReference type="InterPro" id="IPR040626">
    <property type="entry name" value="Pepdidase_M14_N"/>
</dbReference>
<evidence type="ECO:0000256" key="2">
    <source>
        <dbReference type="PROSITE-ProRule" id="PRU01379"/>
    </source>
</evidence>
<comment type="caution">
    <text evidence="4">The sequence shown here is derived from an EMBL/GenBank/DDBJ whole genome shotgun (WGS) entry which is preliminary data.</text>
</comment>
<evidence type="ECO:0000313" key="4">
    <source>
        <dbReference type="EMBL" id="MCZ2720376.1"/>
    </source>
</evidence>
<dbReference type="Proteomes" id="UP001149719">
    <property type="component" value="Unassembled WGS sequence"/>
</dbReference>
<keyword evidence="4" id="KW-0121">Carboxypeptidase</keyword>
<dbReference type="RefSeq" id="WP_269122217.1">
    <property type="nucleotide sequence ID" value="NZ_JAPUBN010000006.1"/>
</dbReference>
<comment type="similarity">
    <text evidence="2">Belongs to the peptidase M14 family.</text>
</comment>
<dbReference type="Pfam" id="PF00246">
    <property type="entry name" value="Peptidase_M14"/>
    <property type="match status" value="1"/>
</dbReference>
<protein>
    <submittedName>
        <fullName evidence="4">M14-type cytosolic carboxypeptidase</fullName>
    </submittedName>
</protein>
<proteinExistence type="inferred from homology"/>
<organism evidence="4 5">
    <name type="scientific">Marinomonas phaeophyticola</name>
    <dbReference type="NCBI Taxonomy" id="3004091"/>
    <lineage>
        <taxon>Bacteria</taxon>
        <taxon>Pseudomonadati</taxon>
        <taxon>Pseudomonadota</taxon>
        <taxon>Gammaproteobacteria</taxon>
        <taxon>Oceanospirillales</taxon>
        <taxon>Oceanospirillaceae</taxon>
        <taxon>Marinomonas</taxon>
    </lineage>
</organism>
<dbReference type="PANTHER" id="PTHR12756">
    <property type="entry name" value="CYTOSOLIC CARBOXYPEPTIDASE"/>
    <property type="match status" value="1"/>
</dbReference>
<sequence>MTSRIRISSAFDGGNITVIEANEPDNIKVKIPNDTNSDFLQWFYFRLQGGMENQCKIMIVNADQAAYPDAWDGYQAVASYDREHWFRVPTEYVDGQLIISHEPEQDSIFYAYFAPYSYERHQDMIAWAVSNEDCISDHLGETAEGRDITLLEVSKTQGLAKNIWITARQHPGETMAEWFIEGLLERLLDESHPLSKSLLNQCRFYIVPNMNPDGAVHGNLRVNSKGINLNREWDKATQELSPEVLCVQKKMEEVGVDLFLDIHGDEELPVNFVAGCSGAPFFDDRMQKLENIFKGIFLAVSPDFQVEKGYAPDQFGDESMSIASNWVAEKFNCLSLTLEMPFKDNELLPDEEMGWSPERSKILGADVLYPLYHVVTSDLLK</sequence>
<dbReference type="PROSITE" id="PS52035">
    <property type="entry name" value="PEPTIDASE_M14"/>
    <property type="match status" value="1"/>
</dbReference>
<evidence type="ECO:0000256" key="1">
    <source>
        <dbReference type="ARBA" id="ARBA00001947"/>
    </source>
</evidence>
<dbReference type="SUPFAM" id="SSF53187">
    <property type="entry name" value="Zn-dependent exopeptidases"/>
    <property type="match status" value="1"/>
</dbReference>